<keyword evidence="2" id="KW-0408">Iron</keyword>
<dbReference type="Gene3D" id="1.10.630.10">
    <property type="entry name" value="Cytochrome P450"/>
    <property type="match status" value="1"/>
</dbReference>
<keyword evidence="2" id="KW-0349">Heme</keyword>
<dbReference type="PANTHER" id="PTHR46696">
    <property type="entry name" value="P450, PUTATIVE (EUROFUNG)-RELATED"/>
    <property type="match status" value="1"/>
</dbReference>
<dbReference type="InterPro" id="IPR002397">
    <property type="entry name" value="Cyt_P450_B"/>
</dbReference>
<dbReference type="Proteomes" id="UP001428817">
    <property type="component" value="Unassembled WGS sequence"/>
</dbReference>
<dbReference type="PANTHER" id="PTHR46696:SF1">
    <property type="entry name" value="CYTOCHROME P450 YJIB-RELATED"/>
    <property type="match status" value="1"/>
</dbReference>
<evidence type="ECO:0008006" key="5">
    <source>
        <dbReference type="Google" id="ProtNLM"/>
    </source>
</evidence>
<keyword evidence="4" id="KW-1185">Reference proteome</keyword>
<dbReference type="InterPro" id="IPR001128">
    <property type="entry name" value="Cyt_P450"/>
</dbReference>
<dbReference type="SUPFAM" id="SSF48264">
    <property type="entry name" value="Cytochrome P450"/>
    <property type="match status" value="1"/>
</dbReference>
<dbReference type="PRINTS" id="PR00359">
    <property type="entry name" value="BP450"/>
</dbReference>
<evidence type="ECO:0000313" key="3">
    <source>
        <dbReference type="EMBL" id="GAA5149578.1"/>
    </source>
</evidence>
<evidence type="ECO:0000256" key="2">
    <source>
        <dbReference type="RuleBase" id="RU000461"/>
    </source>
</evidence>
<keyword evidence="2" id="KW-0560">Oxidoreductase</keyword>
<reference evidence="4" key="1">
    <citation type="journal article" date="2019" name="Int. J. Syst. Evol. Microbiol.">
        <title>The Global Catalogue of Microorganisms (GCM) 10K type strain sequencing project: providing services to taxonomists for standard genome sequencing and annotation.</title>
        <authorList>
            <consortium name="The Broad Institute Genomics Platform"/>
            <consortium name="The Broad Institute Genome Sequencing Center for Infectious Disease"/>
            <person name="Wu L."/>
            <person name="Ma J."/>
        </authorList>
    </citation>
    <scope>NUCLEOTIDE SEQUENCE [LARGE SCALE GENOMIC DNA]</scope>
    <source>
        <strain evidence="4">JCM 18303</strain>
    </source>
</reference>
<comment type="similarity">
    <text evidence="1 2">Belongs to the cytochrome P450 family.</text>
</comment>
<dbReference type="PROSITE" id="PS00086">
    <property type="entry name" value="CYTOCHROME_P450"/>
    <property type="match status" value="1"/>
</dbReference>
<proteinExistence type="inferred from homology"/>
<keyword evidence="2" id="KW-0479">Metal-binding</keyword>
<organism evidence="3 4">
    <name type="scientific">Pseudonocardia eucalypti</name>
    <dbReference type="NCBI Taxonomy" id="648755"/>
    <lineage>
        <taxon>Bacteria</taxon>
        <taxon>Bacillati</taxon>
        <taxon>Actinomycetota</taxon>
        <taxon>Actinomycetes</taxon>
        <taxon>Pseudonocardiales</taxon>
        <taxon>Pseudonocardiaceae</taxon>
        <taxon>Pseudonocardia</taxon>
    </lineage>
</organism>
<gene>
    <name evidence="3" type="ORF">GCM10023321_13640</name>
</gene>
<evidence type="ECO:0000256" key="1">
    <source>
        <dbReference type="ARBA" id="ARBA00010617"/>
    </source>
</evidence>
<dbReference type="RefSeq" id="WP_185062904.1">
    <property type="nucleotide sequence ID" value="NZ_BAABJP010000004.1"/>
</dbReference>
<keyword evidence="2" id="KW-0503">Monooxygenase</keyword>
<protein>
    <recommendedName>
        <fullName evidence="5">Cytochrome P450</fullName>
    </recommendedName>
</protein>
<name>A0ABP9PSK1_9PSEU</name>
<evidence type="ECO:0000313" key="4">
    <source>
        <dbReference type="Proteomes" id="UP001428817"/>
    </source>
</evidence>
<dbReference type="EMBL" id="BAABJP010000004">
    <property type="protein sequence ID" value="GAA5149578.1"/>
    <property type="molecule type" value="Genomic_DNA"/>
</dbReference>
<dbReference type="Pfam" id="PF00067">
    <property type="entry name" value="p450"/>
    <property type="match status" value="1"/>
</dbReference>
<comment type="caution">
    <text evidence="3">The sequence shown here is derived from an EMBL/GenBank/DDBJ whole genome shotgun (WGS) entry which is preliminary data.</text>
</comment>
<sequence length="129" mass="14198">MEETLRFASPLEGICRTARHDTEIGGVPVPKGAKVRLMLASAGRDAEQFERPDEFDIERERSELRRHLSFGVGIHTCIGAALARAELRIGISALLAGLPGLRLDPDEEPTRTQALLVSGFSKLPIRWDP</sequence>
<accession>A0ABP9PSK1</accession>
<dbReference type="InterPro" id="IPR017972">
    <property type="entry name" value="Cyt_P450_CS"/>
</dbReference>
<dbReference type="InterPro" id="IPR036396">
    <property type="entry name" value="Cyt_P450_sf"/>
</dbReference>